<dbReference type="GO" id="GO:0005737">
    <property type="term" value="C:cytoplasm"/>
    <property type="evidence" value="ECO:0007669"/>
    <property type="project" value="TreeGrafter"/>
</dbReference>
<evidence type="ECO:0000256" key="1">
    <source>
        <dbReference type="ARBA" id="ARBA00008270"/>
    </source>
</evidence>
<name>A0A318D6X6_9GAMM</name>
<accession>A0A318D6X6</accession>
<dbReference type="AlphaFoldDB" id="A0A318D6X6"/>
<dbReference type="GO" id="GO:0016853">
    <property type="term" value="F:isomerase activity"/>
    <property type="evidence" value="ECO:0007669"/>
    <property type="project" value="UniProtKB-KW"/>
</dbReference>
<comment type="caution">
    <text evidence="3">The sequence shown here is derived from an EMBL/GenBank/DDBJ whole genome shotgun (WGS) entry which is preliminary data.</text>
</comment>
<dbReference type="PANTHER" id="PTHR13774">
    <property type="entry name" value="PHENAZINE BIOSYNTHESIS PROTEIN"/>
    <property type="match status" value="1"/>
</dbReference>
<dbReference type="SUPFAM" id="SSF54506">
    <property type="entry name" value="Diaminopimelate epimerase-like"/>
    <property type="match status" value="1"/>
</dbReference>
<evidence type="ECO:0000313" key="4">
    <source>
        <dbReference type="Proteomes" id="UP000247689"/>
    </source>
</evidence>
<dbReference type="Pfam" id="PF02567">
    <property type="entry name" value="PhzC-PhzF"/>
    <property type="match status" value="1"/>
</dbReference>
<evidence type="ECO:0000313" key="3">
    <source>
        <dbReference type="EMBL" id="PXF62934.1"/>
    </source>
</evidence>
<dbReference type="OrthoDB" id="9788221at2"/>
<organism evidence="3 4">
    <name type="scientific">Kangiella spongicola</name>
    <dbReference type="NCBI Taxonomy" id="796379"/>
    <lineage>
        <taxon>Bacteria</taxon>
        <taxon>Pseudomonadati</taxon>
        <taxon>Pseudomonadota</taxon>
        <taxon>Gammaproteobacteria</taxon>
        <taxon>Kangiellales</taxon>
        <taxon>Kangiellaceae</taxon>
        <taxon>Kangiella</taxon>
    </lineage>
</organism>
<protein>
    <submittedName>
        <fullName evidence="3">PhzF family phenazine biosynthesis protein</fullName>
    </submittedName>
</protein>
<keyword evidence="4" id="KW-1185">Reference proteome</keyword>
<dbReference type="EMBL" id="QICH01000002">
    <property type="protein sequence ID" value="PXF62934.1"/>
    <property type="molecule type" value="Genomic_DNA"/>
</dbReference>
<keyword evidence="2" id="KW-0413">Isomerase</keyword>
<proteinExistence type="inferred from homology"/>
<reference evidence="3 4" key="1">
    <citation type="submission" date="2018-05" db="EMBL/GenBank/DDBJ databases">
        <title>Kangiella spongicola genome sequence.</title>
        <authorList>
            <person name="Maclea K.S."/>
            <person name="Goen A.E."/>
            <person name="Kelley C."/>
            <person name="Underriner A."/>
            <person name="Silverwood T."/>
            <person name="Trachtenberg A.M."/>
        </authorList>
    </citation>
    <scope>NUCLEOTIDE SEQUENCE [LARGE SCALE GENOMIC DNA]</scope>
    <source>
        <strain evidence="3 4">ATCC BAA-2076</strain>
    </source>
</reference>
<dbReference type="InterPro" id="IPR003719">
    <property type="entry name" value="Phenazine_PhzF-like"/>
</dbReference>
<dbReference type="PIRSF" id="PIRSF016184">
    <property type="entry name" value="PhzC_PhzF"/>
    <property type="match status" value="1"/>
</dbReference>
<sequence>MVELKSILKRQEVDVFSTPTLKGTYAVVYQLEKSASLNWLQKIAQNEGAPATCFFTQDSPHSYSVRCFNSSHEIQLCGHGLLATAKVIAKKGVKSFSLLAKAQEVKVVCEPVENPSEDSVWLIFAEASVIASQAPLWMHKVFNQLPQAVSTVGNSDGYFVMQWPDGFNLKSLSVNFAELVKQTDRAVIATCKSSSPDYDYCFRYFAPQHGVDEDKATGSAHRVLVSYWNQRLNKCNVKALQLSNDGAELIGRSDTGSVWISGAVSIRE</sequence>
<evidence type="ECO:0000256" key="2">
    <source>
        <dbReference type="ARBA" id="ARBA00023235"/>
    </source>
</evidence>
<dbReference type="Proteomes" id="UP000247689">
    <property type="component" value="Unassembled WGS sequence"/>
</dbReference>
<dbReference type="PANTHER" id="PTHR13774:SF17">
    <property type="entry name" value="PHENAZINE BIOSYNTHESIS-LIKE DOMAIN-CONTAINING PROTEIN"/>
    <property type="match status" value="1"/>
</dbReference>
<comment type="similarity">
    <text evidence="1">Belongs to the PhzF family.</text>
</comment>
<gene>
    <name evidence="3" type="ORF">DL796_05640</name>
</gene>
<dbReference type="Gene3D" id="3.10.310.10">
    <property type="entry name" value="Diaminopimelate Epimerase, Chain A, domain 1"/>
    <property type="match status" value="2"/>
</dbReference>